<dbReference type="RefSeq" id="WP_005884451.1">
    <property type="nucleotide sequence ID" value="NZ_CP028102.1"/>
</dbReference>
<gene>
    <name evidence="1" type="ORF">C4N19_07100</name>
</gene>
<keyword evidence="2" id="KW-1185">Reference proteome</keyword>
<dbReference type="GeneID" id="62763287"/>
<name>A0ABM6TX91_FUSMR</name>
<sequence length="72" mass="8822">MEFNSDNLEKYKKYILKNKKGYKFDNNISIYFLTGQWIFAKRNRIIIKNKDWEEFKLEVAITKKERKNGGKR</sequence>
<evidence type="ECO:0000313" key="2">
    <source>
        <dbReference type="Proteomes" id="UP000240258"/>
    </source>
</evidence>
<organism evidence="1 2">
    <name type="scientific">Fusobacterium mortiferum ATCC 9817</name>
    <dbReference type="NCBI Taxonomy" id="469616"/>
    <lineage>
        <taxon>Bacteria</taxon>
        <taxon>Fusobacteriati</taxon>
        <taxon>Fusobacteriota</taxon>
        <taxon>Fusobacteriia</taxon>
        <taxon>Fusobacteriales</taxon>
        <taxon>Fusobacteriaceae</taxon>
        <taxon>Fusobacterium</taxon>
    </lineage>
</organism>
<dbReference type="EMBL" id="CP028102">
    <property type="protein sequence ID" value="AVQ18871.1"/>
    <property type="molecule type" value="Genomic_DNA"/>
</dbReference>
<accession>A0ABM6TX91</accession>
<dbReference type="Proteomes" id="UP000240258">
    <property type="component" value="Chromosome"/>
</dbReference>
<proteinExistence type="predicted"/>
<protein>
    <submittedName>
        <fullName evidence="1">Uncharacterized protein</fullName>
    </submittedName>
</protein>
<evidence type="ECO:0000313" key="1">
    <source>
        <dbReference type="EMBL" id="AVQ18871.1"/>
    </source>
</evidence>
<reference evidence="2" key="1">
    <citation type="journal article" date="2018" name="MSphere">
        <title>Fusobacterium Genomics Using MinION and Illumina Sequencing Enables Genome Completion and Correction.</title>
        <authorList>
            <person name="Todd S.M."/>
            <person name="Settlage R.E."/>
            <person name="Lahmers K.K."/>
            <person name="Slade D.J."/>
        </authorList>
    </citation>
    <scope>NUCLEOTIDE SEQUENCE [LARGE SCALE GENOMIC DNA]</scope>
    <source>
        <strain evidence="2">ATCC 9817</strain>
    </source>
</reference>